<comment type="caution">
    <text evidence="2">The sequence shown here is derived from an EMBL/GenBank/DDBJ whole genome shotgun (WGS) entry which is preliminary data.</text>
</comment>
<feature type="compositionally biased region" description="Gly residues" evidence="1">
    <location>
        <begin position="223"/>
        <end position="239"/>
    </location>
</feature>
<feature type="non-terminal residue" evidence="2">
    <location>
        <position position="328"/>
    </location>
</feature>
<keyword evidence="3" id="KW-1185">Reference proteome</keyword>
<feature type="region of interest" description="Disordered" evidence="1">
    <location>
        <begin position="46"/>
        <end position="89"/>
    </location>
</feature>
<feature type="compositionally biased region" description="Acidic residues" evidence="1">
    <location>
        <begin position="208"/>
        <end position="220"/>
    </location>
</feature>
<sequence>MFSVCWQWCTRRLRALADLEVVEEEADVVLQLRPDAVALVEAESLPARSPATQQPLPQHLATRGSGYQSDYGSQSIPQAPQPAGGQYGQAGAGGYAGPGQIAGIDAGAQGAGYSNGGAVAGGSDFAAVGGNGGGAINVAPSSFTNQQQTAEYGQQGGSAFPQGAQHHSGPVSVNSLAPAGQKSTEVSAAGYQGGSETSQQTQTSQTENEQETEDEEEEDHDMVGGGGGGSVGGAGGSTSGTGSSTDTAYQGNAGDDDTPVPATKTSSTNYAPAPNTGAGEDTASNDKGSEYDDTDDGTEQQTGEQATDYDCNFYAAFKGGERRIHKIP</sequence>
<reference evidence="2" key="1">
    <citation type="submission" date="2023-06" db="EMBL/GenBank/DDBJ databases">
        <authorList>
            <person name="Delattre M."/>
        </authorList>
    </citation>
    <scope>NUCLEOTIDE SEQUENCE</scope>
    <source>
        <strain evidence="2">AF72</strain>
    </source>
</reference>
<feature type="region of interest" description="Disordered" evidence="1">
    <location>
        <begin position="149"/>
        <end position="308"/>
    </location>
</feature>
<accession>A0AA36CB63</accession>
<protein>
    <submittedName>
        <fullName evidence="2">Uncharacterized protein</fullName>
    </submittedName>
</protein>
<feature type="compositionally biased region" description="Low complexity" evidence="1">
    <location>
        <begin position="64"/>
        <end position="84"/>
    </location>
</feature>
<feature type="compositionally biased region" description="Low complexity" evidence="1">
    <location>
        <begin position="194"/>
        <end position="207"/>
    </location>
</feature>
<evidence type="ECO:0000313" key="3">
    <source>
        <dbReference type="Proteomes" id="UP001177023"/>
    </source>
</evidence>
<organism evidence="2 3">
    <name type="scientific">Mesorhabditis spiculigera</name>
    <dbReference type="NCBI Taxonomy" id="96644"/>
    <lineage>
        <taxon>Eukaryota</taxon>
        <taxon>Metazoa</taxon>
        <taxon>Ecdysozoa</taxon>
        <taxon>Nematoda</taxon>
        <taxon>Chromadorea</taxon>
        <taxon>Rhabditida</taxon>
        <taxon>Rhabditina</taxon>
        <taxon>Rhabditomorpha</taxon>
        <taxon>Rhabditoidea</taxon>
        <taxon>Rhabditidae</taxon>
        <taxon>Mesorhabditinae</taxon>
        <taxon>Mesorhabditis</taxon>
    </lineage>
</organism>
<evidence type="ECO:0000313" key="2">
    <source>
        <dbReference type="EMBL" id="CAJ0564836.1"/>
    </source>
</evidence>
<dbReference type="Proteomes" id="UP001177023">
    <property type="component" value="Unassembled WGS sequence"/>
</dbReference>
<name>A0AA36CB63_9BILA</name>
<dbReference type="AlphaFoldDB" id="A0AA36CB63"/>
<proteinExistence type="predicted"/>
<feature type="compositionally biased region" description="Polar residues" evidence="1">
    <location>
        <begin position="171"/>
        <end position="186"/>
    </location>
</feature>
<gene>
    <name evidence="2" type="ORF">MSPICULIGERA_LOCUS3502</name>
</gene>
<evidence type="ECO:0000256" key="1">
    <source>
        <dbReference type="SAM" id="MobiDB-lite"/>
    </source>
</evidence>
<dbReference type="EMBL" id="CATQJA010000923">
    <property type="protein sequence ID" value="CAJ0564836.1"/>
    <property type="molecule type" value="Genomic_DNA"/>
</dbReference>